<keyword evidence="12 16" id="KW-0472">Membrane</keyword>
<proteinExistence type="inferred from homology"/>
<dbReference type="InterPro" id="IPR036388">
    <property type="entry name" value="WH-like_DNA-bd_sf"/>
</dbReference>
<feature type="transmembrane region" description="Helical" evidence="16">
    <location>
        <begin position="94"/>
        <end position="118"/>
    </location>
</feature>
<dbReference type="FunFam" id="3.40.50.300:FF:000209">
    <property type="entry name" value="Cell division protein FtsK"/>
    <property type="match status" value="1"/>
</dbReference>
<feature type="domain" description="FtsK" evidence="17">
    <location>
        <begin position="459"/>
        <end position="672"/>
    </location>
</feature>
<dbReference type="GO" id="GO:0005524">
    <property type="term" value="F:ATP binding"/>
    <property type="evidence" value="ECO:0007669"/>
    <property type="project" value="UniProtKB-UniRule"/>
</dbReference>
<feature type="transmembrane region" description="Helical" evidence="16">
    <location>
        <begin position="138"/>
        <end position="164"/>
    </location>
</feature>
<dbReference type="InterPro" id="IPR025199">
    <property type="entry name" value="FtsK_4TM"/>
</dbReference>
<dbReference type="GO" id="GO:0007059">
    <property type="term" value="P:chromosome segregation"/>
    <property type="evidence" value="ECO:0007669"/>
    <property type="project" value="UniProtKB-KW"/>
</dbReference>
<organism evidence="18">
    <name type="scientific">uncultured Thiotrichaceae bacterium</name>
    <dbReference type="NCBI Taxonomy" id="298394"/>
    <lineage>
        <taxon>Bacteria</taxon>
        <taxon>Pseudomonadati</taxon>
        <taxon>Pseudomonadota</taxon>
        <taxon>Gammaproteobacteria</taxon>
        <taxon>Thiotrichales</taxon>
        <taxon>Thiotrichaceae</taxon>
        <taxon>environmental samples</taxon>
    </lineage>
</organism>
<dbReference type="Pfam" id="PF13491">
    <property type="entry name" value="FtsK_4TM"/>
    <property type="match status" value="1"/>
</dbReference>
<evidence type="ECO:0000256" key="16">
    <source>
        <dbReference type="SAM" id="Phobius"/>
    </source>
</evidence>
<feature type="transmembrane region" description="Helical" evidence="16">
    <location>
        <begin position="62"/>
        <end position="82"/>
    </location>
</feature>
<dbReference type="GO" id="GO:0005886">
    <property type="term" value="C:plasma membrane"/>
    <property type="evidence" value="ECO:0007669"/>
    <property type="project" value="UniProtKB-SubCell"/>
</dbReference>
<evidence type="ECO:0000259" key="17">
    <source>
        <dbReference type="PROSITE" id="PS50901"/>
    </source>
</evidence>
<evidence type="ECO:0000256" key="4">
    <source>
        <dbReference type="ARBA" id="ARBA00022475"/>
    </source>
</evidence>
<dbReference type="PANTHER" id="PTHR22683:SF41">
    <property type="entry name" value="DNA TRANSLOCASE FTSK"/>
    <property type="match status" value="1"/>
</dbReference>
<dbReference type="SUPFAM" id="SSF52540">
    <property type="entry name" value="P-loop containing nucleoside triphosphate hydrolases"/>
    <property type="match status" value="1"/>
</dbReference>
<evidence type="ECO:0000256" key="12">
    <source>
        <dbReference type="ARBA" id="ARBA00023136"/>
    </source>
</evidence>
<dbReference type="PANTHER" id="PTHR22683">
    <property type="entry name" value="SPORULATION PROTEIN RELATED"/>
    <property type="match status" value="1"/>
</dbReference>
<dbReference type="SUPFAM" id="SSF46785">
    <property type="entry name" value="Winged helix' DNA-binding domain"/>
    <property type="match status" value="1"/>
</dbReference>
<keyword evidence="11" id="KW-0238">DNA-binding</keyword>
<feature type="binding site" evidence="14">
    <location>
        <begin position="476"/>
        <end position="483"/>
    </location>
    <ligand>
        <name>ATP</name>
        <dbReference type="ChEBI" id="CHEBI:30616"/>
    </ligand>
</feature>
<dbReference type="InterPro" id="IPR018541">
    <property type="entry name" value="Ftsk_gamma"/>
</dbReference>
<feature type="transmembrane region" description="Helical" evidence="16">
    <location>
        <begin position="7"/>
        <end position="25"/>
    </location>
</feature>
<sequence length="820" mass="89438">MSLQQTSVLFFSGIAAIIFLALLTYSRTDCGFFRYDSECTHFNKAGGIGGYLAEFLFSMFGYLAYIIPLGLIVVGIILFRFPHKKNPNNPRGGINAYLSIAGAFIALIAGTGLAMQFWPDADLPYRGGGLLGLGVIKVVRSFFGDFGSIIVLFPMFLAGVTLFADLNWGQIIESIGDKVMNLFEMLVKTNEPVQAIEQGELKKGRAKQAVDTQSNKSHRMLPSLPSLPSLTGLGATAAGTWGWLKNRSLEAVSPPNIADDLDTDIEQTKKRSEVVLEPPKEKKLSIHPEIGNNGHAQPLTIPERPRKKSDSHEYSSPLQRIVSLPGADILTPAHETEGQYDPEALDLLSENIVIVLANYGVKEAVVTEYHPGPVITRFEIQLGDGTKVSKVSGLVKDLARNLGVHSVRIVEVIPGKTTIGLEVPNEKRDMVMMRSMVESNVFHESPSALTMALGKDISGIPVVADLGKMPHLLVAGTTGAGKSVAVNAMIISMLYKATAEEVRMIMIDPKMLELSIYDDIPHLLTPVVTDMKDAANALRWCVAEMERRYLLMSKLKVRNVAGFNQKVKDAIERGDPIIDPLFDATKSLEVRPNTLKPLPQIVIVVDEFADMMMIVGKKVEELIARLAQKARAAGIHLILATQRPSVDVITGLIKANIPTRIAFNVSTRVDSRTILDQGGAEQLLGQGDMLYLPPGQAIPKRIHGAFVSDEEVEDVVNYVKLQGEPEYIEDVLQEATSDTAAIPGLEPIDSKKSESDPLYDEAVGIVTESRRASISYLQRRLKVGYNRAATMIEDMEQAGVVSAVQSNGTREVIAPPPVTD</sequence>
<dbReference type="Pfam" id="PF09397">
    <property type="entry name" value="FtsK_gamma"/>
    <property type="match status" value="1"/>
</dbReference>
<dbReference type="InterPro" id="IPR050206">
    <property type="entry name" value="FtsK/SpoIIIE/SftA"/>
</dbReference>
<keyword evidence="6 16" id="KW-0812">Transmembrane</keyword>
<protein>
    <recommendedName>
        <fullName evidence="3">DNA translocase FtsK</fullName>
    </recommendedName>
</protein>
<dbReference type="Pfam" id="PF17854">
    <property type="entry name" value="FtsK_alpha"/>
    <property type="match status" value="1"/>
</dbReference>
<reference evidence="18" key="1">
    <citation type="submission" date="2020-01" db="EMBL/GenBank/DDBJ databases">
        <authorList>
            <person name="Meier V. D."/>
            <person name="Meier V D."/>
        </authorList>
    </citation>
    <scope>NUCLEOTIDE SEQUENCE</scope>
    <source>
        <strain evidence="18">HLG_WM_MAG_07</strain>
    </source>
</reference>
<dbReference type="SMART" id="SM00843">
    <property type="entry name" value="Ftsk_gamma"/>
    <property type="match status" value="1"/>
</dbReference>
<evidence type="ECO:0000256" key="3">
    <source>
        <dbReference type="ARBA" id="ARBA00020887"/>
    </source>
</evidence>
<dbReference type="CDD" id="cd01127">
    <property type="entry name" value="TrwB_TraG_TraD_VirD4"/>
    <property type="match status" value="1"/>
</dbReference>
<keyword evidence="9 14" id="KW-0067">ATP-binding</keyword>
<dbReference type="Gene3D" id="3.30.980.40">
    <property type="match status" value="1"/>
</dbReference>
<name>A0A6S6UL37_9GAMM</name>
<dbReference type="PROSITE" id="PS50901">
    <property type="entry name" value="FTSK"/>
    <property type="match status" value="1"/>
</dbReference>
<gene>
    <name evidence="18" type="ORF">HELGO_WM9217</name>
</gene>
<keyword evidence="13" id="KW-0131">Cell cycle</keyword>
<keyword evidence="5 18" id="KW-0132">Cell division</keyword>
<evidence type="ECO:0000256" key="11">
    <source>
        <dbReference type="ARBA" id="ARBA00023125"/>
    </source>
</evidence>
<accession>A0A6S6UL37</accession>
<dbReference type="EMBL" id="CACVAY010000148">
    <property type="protein sequence ID" value="CAA6828393.1"/>
    <property type="molecule type" value="Genomic_DNA"/>
</dbReference>
<evidence type="ECO:0000256" key="8">
    <source>
        <dbReference type="ARBA" id="ARBA00022829"/>
    </source>
</evidence>
<keyword evidence="4" id="KW-1003">Cell membrane</keyword>
<evidence type="ECO:0000256" key="6">
    <source>
        <dbReference type="ARBA" id="ARBA00022692"/>
    </source>
</evidence>
<evidence type="ECO:0000256" key="15">
    <source>
        <dbReference type="SAM" id="MobiDB-lite"/>
    </source>
</evidence>
<dbReference type="AlphaFoldDB" id="A0A6S6UL37"/>
<dbReference type="GO" id="GO:0003677">
    <property type="term" value="F:DNA binding"/>
    <property type="evidence" value="ECO:0007669"/>
    <property type="project" value="UniProtKB-KW"/>
</dbReference>
<evidence type="ECO:0000256" key="2">
    <source>
        <dbReference type="ARBA" id="ARBA00006474"/>
    </source>
</evidence>
<keyword evidence="7 14" id="KW-0547">Nucleotide-binding</keyword>
<evidence type="ECO:0000256" key="5">
    <source>
        <dbReference type="ARBA" id="ARBA00022618"/>
    </source>
</evidence>
<evidence type="ECO:0000313" key="18">
    <source>
        <dbReference type="EMBL" id="CAA6828393.1"/>
    </source>
</evidence>
<dbReference type="Pfam" id="PF01580">
    <property type="entry name" value="FtsK_SpoIIIE"/>
    <property type="match status" value="1"/>
</dbReference>
<dbReference type="InterPro" id="IPR041027">
    <property type="entry name" value="FtsK_alpha"/>
</dbReference>
<keyword evidence="8" id="KW-0159">Chromosome partition</keyword>
<dbReference type="InterPro" id="IPR036390">
    <property type="entry name" value="WH_DNA-bd_sf"/>
</dbReference>
<keyword evidence="10 16" id="KW-1133">Transmembrane helix</keyword>
<evidence type="ECO:0000256" key="10">
    <source>
        <dbReference type="ARBA" id="ARBA00022989"/>
    </source>
</evidence>
<comment type="similarity">
    <text evidence="2">Belongs to the FtsK/SpoIIIE/SftA family.</text>
</comment>
<comment type="subcellular location">
    <subcellularLocation>
        <location evidence="1">Cell membrane</location>
        <topology evidence="1">Multi-pass membrane protein</topology>
    </subcellularLocation>
</comment>
<evidence type="ECO:0000256" key="13">
    <source>
        <dbReference type="ARBA" id="ARBA00023306"/>
    </source>
</evidence>
<dbReference type="InterPro" id="IPR027417">
    <property type="entry name" value="P-loop_NTPase"/>
</dbReference>
<evidence type="ECO:0000256" key="14">
    <source>
        <dbReference type="PROSITE-ProRule" id="PRU00289"/>
    </source>
</evidence>
<evidence type="ECO:0000256" key="1">
    <source>
        <dbReference type="ARBA" id="ARBA00004651"/>
    </source>
</evidence>
<evidence type="ECO:0000256" key="7">
    <source>
        <dbReference type="ARBA" id="ARBA00022741"/>
    </source>
</evidence>
<dbReference type="Gene3D" id="1.10.10.10">
    <property type="entry name" value="Winged helix-like DNA-binding domain superfamily/Winged helix DNA-binding domain"/>
    <property type="match status" value="1"/>
</dbReference>
<dbReference type="Gene3D" id="3.40.50.300">
    <property type="entry name" value="P-loop containing nucleotide triphosphate hydrolases"/>
    <property type="match status" value="1"/>
</dbReference>
<feature type="region of interest" description="Disordered" evidence="15">
    <location>
        <begin position="285"/>
        <end position="317"/>
    </location>
</feature>
<evidence type="ECO:0000256" key="9">
    <source>
        <dbReference type="ARBA" id="ARBA00022840"/>
    </source>
</evidence>
<dbReference type="GO" id="GO:0051301">
    <property type="term" value="P:cell division"/>
    <property type="evidence" value="ECO:0007669"/>
    <property type="project" value="UniProtKB-KW"/>
</dbReference>
<dbReference type="InterPro" id="IPR002543">
    <property type="entry name" value="FtsK_dom"/>
</dbReference>